<evidence type="ECO:0000313" key="1">
    <source>
        <dbReference type="EMBL" id="KAF7337426.1"/>
    </source>
</evidence>
<accession>A0A8H6XBC1</accession>
<dbReference type="AlphaFoldDB" id="A0A8H6XBC1"/>
<dbReference type="EMBL" id="JACAZH010000034">
    <property type="protein sequence ID" value="KAF7337426.1"/>
    <property type="molecule type" value="Genomic_DNA"/>
</dbReference>
<gene>
    <name evidence="1" type="ORF">MSAN_02269100</name>
</gene>
<proteinExistence type="predicted"/>
<protein>
    <submittedName>
        <fullName evidence="1">Uncharacterized protein</fullName>
    </submittedName>
</protein>
<name>A0A8H6XBC1_9AGAR</name>
<sequence>MKKKGDLCTPDALIKNKDNDSWEGGTGSADSSVWVTFEPGADPIQCRRSRLKCKGAFACERVDPRLLERQTRRDEGSTRERRATQFLQMVSLFCAIKIRFRCHRSSHNGLEATSLSS</sequence>
<keyword evidence="2" id="KW-1185">Reference proteome</keyword>
<dbReference type="OrthoDB" id="3051161at2759"/>
<comment type="caution">
    <text evidence="1">The sequence shown here is derived from an EMBL/GenBank/DDBJ whole genome shotgun (WGS) entry which is preliminary data.</text>
</comment>
<evidence type="ECO:0000313" key="2">
    <source>
        <dbReference type="Proteomes" id="UP000623467"/>
    </source>
</evidence>
<organism evidence="1 2">
    <name type="scientific">Mycena sanguinolenta</name>
    <dbReference type="NCBI Taxonomy" id="230812"/>
    <lineage>
        <taxon>Eukaryota</taxon>
        <taxon>Fungi</taxon>
        <taxon>Dikarya</taxon>
        <taxon>Basidiomycota</taxon>
        <taxon>Agaricomycotina</taxon>
        <taxon>Agaricomycetes</taxon>
        <taxon>Agaricomycetidae</taxon>
        <taxon>Agaricales</taxon>
        <taxon>Marasmiineae</taxon>
        <taxon>Mycenaceae</taxon>
        <taxon>Mycena</taxon>
    </lineage>
</organism>
<reference evidence="1" key="1">
    <citation type="submission" date="2020-05" db="EMBL/GenBank/DDBJ databases">
        <title>Mycena genomes resolve the evolution of fungal bioluminescence.</title>
        <authorList>
            <person name="Tsai I.J."/>
        </authorList>
    </citation>
    <scope>NUCLEOTIDE SEQUENCE</scope>
    <source>
        <strain evidence="1">160909Yilan</strain>
    </source>
</reference>
<dbReference type="Proteomes" id="UP000623467">
    <property type="component" value="Unassembled WGS sequence"/>
</dbReference>